<dbReference type="EMBL" id="MU855455">
    <property type="protein sequence ID" value="KAK3903328.1"/>
    <property type="molecule type" value="Genomic_DNA"/>
</dbReference>
<sequence>MSYWPDFLPPPDTTALLQLRGPEDEALFGLGDTGWPSLKIPALLPLHIVKVCAIGIHRDEARLSDRARNDSDFLYHCPGFEFSGYPKAMTFAQAASVPIGALAAYQALFSYPLLREPGPKDWGAKGFDARGNGRKRMLITGAATPVGVWAVQFAKLAGAGEITATCDAGSMGLVEGLGASRVLDWASGEGRLERGWKGGRGFDVVLDCVGRGTLERAWTLVAEAGRILSVAEDALAVRPKGARGSAIGFGFRLENSPKQLGIVAALAEREGGGVRAVCEPRDVFLLTDFEKAMERLRESPRGQVVVQMEPDPEVPVEVIKVLERYGEGWGTVNDFGTSRIQMAGREDAGEQFCLAGWLRTEGSNQPGEGKDEEP</sequence>
<evidence type="ECO:0000313" key="3">
    <source>
        <dbReference type="Proteomes" id="UP001303889"/>
    </source>
</evidence>
<reference evidence="2" key="1">
    <citation type="journal article" date="2023" name="Mol. Phylogenet. Evol.">
        <title>Genome-scale phylogeny and comparative genomics of the fungal order Sordariales.</title>
        <authorList>
            <person name="Hensen N."/>
            <person name="Bonometti L."/>
            <person name="Westerberg I."/>
            <person name="Brannstrom I.O."/>
            <person name="Guillou S."/>
            <person name="Cros-Aarteil S."/>
            <person name="Calhoun S."/>
            <person name="Haridas S."/>
            <person name="Kuo A."/>
            <person name="Mondo S."/>
            <person name="Pangilinan J."/>
            <person name="Riley R."/>
            <person name="LaButti K."/>
            <person name="Andreopoulos B."/>
            <person name="Lipzen A."/>
            <person name="Chen C."/>
            <person name="Yan M."/>
            <person name="Daum C."/>
            <person name="Ng V."/>
            <person name="Clum A."/>
            <person name="Steindorff A."/>
            <person name="Ohm R.A."/>
            <person name="Martin F."/>
            <person name="Silar P."/>
            <person name="Natvig D.O."/>
            <person name="Lalanne C."/>
            <person name="Gautier V."/>
            <person name="Ament-Velasquez S.L."/>
            <person name="Kruys A."/>
            <person name="Hutchinson M.I."/>
            <person name="Powell A.J."/>
            <person name="Barry K."/>
            <person name="Miller A.N."/>
            <person name="Grigoriev I.V."/>
            <person name="Debuchy R."/>
            <person name="Gladieux P."/>
            <person name="Hiltunen Thoren M."/>
            <person name="Johannesson H."/>
        </authorList>
    </citation>
    <scope>NUCLEOTIDE SEQUENCE</scope>
    <source>
        <strain evidence="2">CBS 103.79</strain>
    </source>
</reference>
<accession>A0AAN6MN63</accession>
<dbReference type="PANTHER" id="PTHR11695:SF647">
    <property type="entry name" value="ENOYL REDUCTASE (ER) DOMAIN-CONTAINING PROTEIN"/>
    <property type="match status" value="1"/>
</dbReference>
<dbReference type="InterPro" id="IPR013149">
    <property type="entry name" value="ADH-like_C"/>
</dbReference>
<dbReference type="AlphaFoldDB" id="A0AAN6MN63"/>
<organism evidence="2 3">
    <name type="scientific">Staphylotrichum tortipilum</name>
    <dbReference type="NCBI Taxonomy" id="2831512"/>
    <lineage>
        <taxon>Eukaryota</taxon>
        <taxon>Fungi</taxon>
        <taxon>Dikarya</taxon>
        <taxon>Ascomycota</taxon>
        <taxon>Pezizomycotina</taxon>
        <taxon>Sordariomycetes</taxon>
        <taxon>Sordariomycetidae</taxon>
        <taxon>Sordariales</taxon>
        <taxon>Chaetomiaceae</taxon>
        <taxon>Staphylotrichum</taxon>
    </lineage>
</organism>
<dbReference type="GO" id="GO:0005739">
    <property type="term" value="C:mitochondrion"/>
    <property type="evidence" value="ECO:0007669"/>
    <property type="project" value="TreeGrafter"/>
</dbReference>
<dbReference type="SUPFAM" id="SSF51735">
    <property type="entry name" value="NAD(P)-binding Rossmann-fold domains"/>
    <property type="match status" value="1"/>
</dbReference>
<dbReference type="Gene3D" id="3.40.50.720">
    <property type="entry name" value="NAD(P)-binding Rossmann-like Domain"/>
    <property type="match status" value="1"/>
</dbReference>
<comment type="caution">
    <text evidence="2">The sequence shown here is derived from an EMBL/GenBank/DDBJ whole genome shotgun (WGS) entry which is preliminary data.</text>
</comment>
<evidence type="ECO:0000313" key="2">
    <source>
        <dbReference type="EMBL" id="KAK3903328.1"/>
    </source>
</evidence>
<dbReference type="SMART" id="SM00829">
    <property type="entry name" value="PKS_ER"/>
    <property type="match status" value="1"/>
</dbReference>
<dbReference type="Proteomes" id="UP001303889">
    <property type="component" value="Unassembled WGS sequence"/>
</dbReference>
<proteinExistence type="predicted"/>
<dbReference type="Pfam" id="PF00107">
    <property type="entry name" value="ADH_zinc_N"/>
    <property type="match status" value="1"/>
</dbReference>
<dbReference type="InterPro" id="IPR036291">
    <property type="entry name" value="NAD(P)-bd_dom_sf"/>
</dbReference>
<protein>
    <recommendedName>
        <fullName evidence="1">Enoyl reductase (ER) domain-containing protein</fullName>
    </recommendedName>
</protein>
<gene>
    <name evidence="2" type="ORF">C8A05DRAFT_14705</name>
</gene>
<dbReference type="PANTHER" id="PTHR11695">
    <property type="entry name" value="ALCOHOL DEHYDROGENASE RELATED"/>
    <property type="match status" value="1"/>
</dbReference>
<evidence type="ECO:0000259" key="1">
    <source>
        <dbReference type="SMART" id="SM00829"/>
    </source>
</evidence>
<name>A0AAN6MN63_9PEZI</name>
<dbReference type="GO" id="GO:0016491">
    <property type="term" value="F:oxidoreductase activity"/>
    <property type="evidence" value="ECO:0007669"/>
    <property type="project" value="InterPro"/>
</dbReference>
<feature type="domain" description="Enoyl reductase (ER)" evidence="1">
    <location>
        <begin position="29"/>
        <end position="306"/>
    </location>
</feature>
<dbReference type="InterPro" id="IPR020843">
    <property type="entry name" value="ER"/>
</dbReference>
<dbReference type="Gene3D" id="3.90.180.10">
    <property type="entry name" value="Medium-chain alcohol dehydrogenases, catalytic domain"/>
    <property type="match status" value="1"/>
</dbReference>
<reference evidence="2" key="2">
    <citation type="submission" date="2023-05" db="EMBL/GenBank/DDBJ databases">
        <authorList>
            <consortium name="Lawrence Berkeley National Laboratory"/>
            <person name="Steindorff A."/>
            <person name="Hensen N."/>
            <person name="Bonometti L."/>
            <person name="Westerberg I."/>
            <person name="Brannstrom I.O."/>
            <person name="Guillou S."/>
            <person name="Cros-Aarteil S."/>
            <person name="Calhoun S."/>
            <person name="Haridas S."/>
            <person name="Kuo A."/>
            <person name="Mondo S."/>
            <person name="Pangilinan J."/>
            <person name="Riley R."/>
            <person name="Labutti K."/>
            <person name="Andreopoulos B."/>
            <person name="Lipzen A."/>
            <person name="Chen C."/>
            <person name="Yanf M."/>
            <person name="Daum C."/>
            <person name="Ng V."/>
            <person name="Clum A."/>
            <person name="Ohm R."/>
            <person name="Martin F."/>
            <person name="Silar P."/>
            <person name="Natvig D."/>
            <person name="Lalanne C."/>
            <person name="Gautier V."/>
            <person name="Ament-Velasquez S.L."/>
            <person name="Kruys A."/>
            <person name="Hutchinson M.I."/>
            <person name="Powell A.J."/>
            <person name="Barry K."/>
            <person name="Miller A.N."/>
            <person name="Grigoriev I.V."/>
            <person name="Debuchy R."/>
            <person name="Gladieux P."/>
            <person name="Thoren M.H."/>
            <person name="Johannesson H."/>
        </authorList>
    </citation>
    <scope>NUCLEOTIDE SEQUENCE</scope>
    <source>
        <strain evidence="2">CBS 103.79</strain>
    </source>
</reference>
<dbReference type="InterPro" id="IPR050700">
    <property type="entry name" value="YIM1/Zinc_Alcohol_DH_Fams"/>
</dbReference>
<keyword evidence="3" id="KW-1185">Reference proteome</keyword>